<feature type="transmembrane region" description="Helical" evidence="1">
    <location>
        <begin position="129"/>
        <end position="146"/>
    </location>
</feature>
<gene>
    <name evidence="2" type="ORF">DFQ03_0174</name>
</gene>
<feature type="transmembrane region" description="Helical" evidence="1">
    <location>
        <begin position="63"/>
        <end position="80"/>
    </location>
</feature>
<protein>
    <submittedName>
        <fullName evidence="2">Uncharacterized protein</fullName>
    </submittedName>
</protein>
<accession>A0A4R7DJA2</accession>
<dbReference type="EMBL" id="SNZW01000004">
    <property type="protein sequence ID" value="TDS20582.1"/>
    <property type="molecule type" value="Genomic_DNA"/>
</dbReference>
<evidence type="ECO:0000313" key="3">
    <source>
        <dbReference type="Proteomes" id="UP000295274"/>
    </source>
</evidence>
<feature type="transmembrane region" description="Helical" evidence="1">
    <location>
        <begin position="32"/>
        <end position="56"/>
    </location>
</feature>
<keyword evidence="3" id="KW-1185">Reference proteome</keyword>
<keyword evidence="1" id="KW-0812">Transmembrane</keyword>
<evidence type="ECO:0000256" key="1">
    <source>
        <dbReference type="SAM" id="Phobius"/>
    </source>
</evidence>
<feature type="transmembrane region" description="Helical" evidence="1">
    <location>
        <begin position="92"/>
        <end position="109"/>
    </location>
</feature>
<keyword evidence="1" id="KW-0472">Membrane</keyword>
<evidence type="ECO:0000313" key="2">
    <source>
        <dbReference type="EMBL" id="TDS20582.1"/>
    </source>
</evidence>
<comment type="caution">
    <text evidence="2">The sequence shown here is derived from an EMBL/GenBank/DDBJ whole genome shotgun (WGS) entry which is preliminary data.</text>
</comment>
<dbReference type="AlphaFoldDB" id="A0A4R7DJA2"/>
<reference evidence="2 3" key="1">
    <citation type="submission" date="2019-03" db="EMBL/GenBank/DDBJ databases">
        <title>Genomic Encyclopedia of Type Strains, Phase III (KMG-III): the genomes of soil and plant-associated and newly described type strains.</title>
        <authorList>
            <person name="Whitman W."/>
        </authorList>
    </citation>
    <scope>NUCLEOTIDE SEQUENCE [LARGE SCALE GENOMIC DNA]</scope>
    <source>
        <strain evidence="2 3">CECT 8455</strain>
    </source>
</reference>
<proteinExistence type="predicted"/>
<organism evidence="2 3">
    <name type="scientific">Maribacter caenipelagi</name>
    <dbReference type="NCBI Taxonomy" id="1447781"/>
    <lineage>
        <taxon>Bacteria</taxon>
        <taxon>Pseudomonadati</taxon>
        <taxon>Bacteroidota</taxon>
        <taxon>Flavobacteriia</taxon>
        <taxon>Flavobacteriales</taxon>
        <taxon>Flavobacteriaceae</taxon>
        <taxon>Maribacter</taxon>
    </lineage>
</organism>
<sequence length="155" mass="17867">MVVGIWIWEITQFDEFLKSFYNWNERLEIPNILYGLAFSNVFTAAIASSILGIGLFLKNKTGWILITGWYWFLITNGIKSIFEEGIKDSTDFFQALFFFLIPLGLIFLMNKFNGISEYHKIQSSKKLKLNLLAIGIGILLAVFRVVKKNLLQQCL</sequence>
<keyword evidence="1" id="KW-1133">Transmembrane helix</keyword>
<name>A0A4R7DJA2_9FLAO</name>
<dbReference type="Proteomes" id="UP000295274">
    <property type="component" value="Unassembled WGS sequence"/>
</dbReference>